<evidence type="ECO:0000256" key="1">
    <source>
        <dbReference type="SAM" id="Phobius"/>
    </source>
</evidence>
<dbReference type="EMBL" id="SBKN01000001">
    <property type="protein sequence ID" value="RXR24074.1"/>
    <property type="molecule type" value="Genomic_DNA"/>
</dbReference>
<keyword evidence="4" id="KW-1185">Reference proteome</keyword>
<keyword evidence="2" id="KW-0732">Signal</keyword>
<feature type="transmembrane region" description="Helical" evidence="1">
    <location>
        <begin position="103"/>
        <end position="122"/>
    </location>
</feature>
<gene>
    <name evidence="3" type="ORF">EQG61_01155</name>
</gene>
<protein>
    <submittedName>
        <fullName evidence="3">Uncharacterized protein</fullName>
    </submittedName>
</protein>
<sequence>MKNCISLLLCCVSFSLFAQTPYTYRSGGRIFDGEQKLTRSDIESSFSSNTAIMELYNSGKAKQTWGNVLLYGGVATLMIKHYTMIQNHPSQNGNVSQKSTNNIAYFVSFGMIAVAIPIKLGYPKKIKKAVELMNQEIQTQNSAFHIESLHLISNEKGIGIALNF</sequence>
<reference evidence="4" key="1">
    <citation type="submission" date="2019-01" db="EMBL/GenBank/DDBJ databases">
        <title>Cytophagaceae bacterium strain CAR-16.</title>
        <authorList>
            <person name="Chen W.-M."/>
        </authorList>
    </citation>
    <scope>NUCLEOTIDE SEQUENCE [LARGE SCALE GENOMIC DNA]</scope>
    <source>
        <strain evidence="4">WWJ-16</strain>
    </source>
</reference>
<keyword evidence="1" id="KW-0812">Transmembrane</keyword>
<dbReference type="OrthoDB" id="1376171at2"/>
<organism evidence="3 4">
    <name type="scientific">Flavobacterium stagni</name>
    <dbReference type="NCBI Taxonomy" id="2506421"/>
    <lineage>
        <taxon>Bacteria</taxon>
        <taxon>Pseudomonadati</taxon>
        <taxon>Bacteroidota</taxon>
        <taxon>Flavobacteriia</taxon>
        <taxon>Flavobacteriales</taxon>
        <taxon>Flavobacteriaceae</taxon>
        <taxon>Flavobacterium</taxon>
    </lineage>
</organism>
<evidence type="ECO:0000313" key="3">
    <source>
        <dbReference type="EMBL" id="RXR24074.1"/>
    </source>
</evidence>
<feature type="signal peptide" evidence="2">
    <location>
        <begin position="1"/>
        <end position="18"/>
    </location>
</feature>
<dbReference type="RefSeq" id="WP_129460039.1">
    <property type="nucleotide sequence ID" value="NZ_SBKN01000001.1"/>
</dbReference>
<dbReference type="AlphaFoldDB" id="A0A4Q1KCC3"/>
<evidence type="ECO:0000256" key="2">
    <source>
        <dbReference type="SAM" id="SignalP"/>
    </source>
</evidence>
<name>A0A4Q1KCC3_9FLAO</name>
<proteinExistence type="predicted"/>
<dbReference type="Proteomes" id="UP000289857">
    <property type="component" value="Unassembled WGS sequence"/>
</dbReference>
<keyword evidence="1" id="KW-0472">Membrane</keyword>
<evidence type="ECO:0000313" key="4">
    <source>
        <dbReference type="Proteomes" id="UP000289857"/>
    </source>
</evidence>
<comment type="caution">
    <text evidence="3">The sequence shown here is derived from an EMBL/GenBank/DDBJ whole genome shotgun (WGS) entry which is preliminary data.</text>
</comment>
<accession>A0A4Q1KCC3</accession>
<keyword evidence="1" id="KW-1133">Transmembrane helix</keyword>
<feature type="chain" id="PRO_5020226234" evidence="2">
    <location>
        <begin position="19"/>
        <end position="164"/>
    </location>
</feature>